<dbReference type="PROSITE" id="PS00609">
    <property type="entry name" value="GLYCOSYL_HYDROL_F32"/>
    <property type="match status" value="1"/>
</dbReference>
<protein>
    <recommendedName>
        <fullName evidence="2">beta-fructofuranosidase</fullName>
        <ecNumber evidence="2">3.2.1.26</ecNumber>
    </recommendedName>
</protein>
<dbReference type="Pfam" id="PF00251">
    <property type="entry name" value="Glyco_hydro_32N"/>
    <property type="match status" value="1"/>
</dbReference>
<evidence type="ECO:0000256" key="1">
    <source>
        <dbReference type="ARBA" id="ARBA00009902"/>
    </source>
</evidence>
<dbReference type="Gene3D" id="2.115.10.20">
    <property type="entry name" value="Glycosyl hydrolase domain, family 43"/>
    <property type="match status" value="1"/>
</dbReference>
<dbReference type="GO" id="GO:0005975">
    <property type="term" value="P:carbohydrate metabolic process"/>
    <property type="evidence" value="ECO:0007669"/>
    <property type="project" value="InterPro"/>
</dbReference>
<comment type="caution">
    <text evidence="6">The sequence shown here is derived from an EMBL/GenBank/DDBJ whole genome shotgun (WGS) entry which is preliminary data.</text>
</comment>
<reference evidence="6" key="1">
    <citation type="submission" date="2020-10" db="EMBL/GenBank/DDBJ databases">
        <authorList>
            <person name="Gilroy R."/>
        </authorList>
    </citation>
    <scope>NUCLEOTIDE SEQUENCE</scope>
    <source>
        <strain evidence="6">CHK176-6737</strain>
    </source>
</reference>
<dbReference type="SMART" id="SM00640">
    <property type="entry name" value="Glyco_32"/>
    <property type="match status" value="1"/>
</dbReference>
<dbReference type="Proteomes" id="UP000824125">
    <property type="component" value="Unassembled WGS sequence"/>
</dbReference>
<dbReference type="SUPFAM" id="SSF75005">
    <property type="entry name" value="Arabinanase/levansucrase/invertase"/>
    <property type="match status" value="1"/>
</dbReference>
<organism evidence="6 7">
    <name type="scientific">Candidatus Scybalenecus merdavium</name>
    <dbReference type="NCBI Taxonomy" id="2840939"/>
    <lineage>
        <taxon>Bacteria</taxon>
        <taxon>Bacillati</taxon>
        <taxon>Bacillota</taxon>
        <taxon>Clostridia</taxon>
        <taxon>Eubacteriales</taxon>
        <taxon>Oscillospiraceae</taxon>
        <taxon>Oscillospiraceae incertae sedis</taxon>
        <taxon>Candidatus Scybalenecus</taxon>
    </lineage>
</organism>
<reference evidence="6" key="2">
    <citation type="journal article" date="2021" name="PeerJ">
        <title>Extensive microbial diversity within the chicken gut microbiome revealed by metagenomics and culture.</title>
        <authorList>
            <person name="Gilroy R."/>
            <person name="Ravi A."/>
            <person name="Getino M."/>
            <person name="Pursley I."/>
            <person name="Horton D.L."/>
            <person name="Alikhan N.F."/>
            <person name="Baker D."/>
            <person name="Gharbi K."/>
            <person name="Hall N."/>
            <person name="Watson M."/>
            <person name="Adriaenssens E.M."/>
            <person name="Foster-Nyarko E."/>
            <person name="Jarju S."/>
            <person name="Secka A."/>
            <person name="Antonio M."/>
            <person name="Oren A."/>
            <person name="Chaudhuri R.R."/>
            <person name="La Ragione R."/>
            <person name="Hildebrand F."/>
            <person name="Pallen M.J."/>
        </authorList>
    </citation>
    <scope>NUCLEOTIDE SEQUENCE</scope>
    <source>
        <strain evidence="6">CHK176-6737</strain>
    </source>
</reference>
<dbReference type="PANTHER" id="PTHR43101">
    <property type="entry name" value="BETA-FRUCTOSIDASE"/>
    <property type="match status" value="1"/>
</dbReference>
<dbReference type="EC" id="3.2.1.26" evidence="2"/>
<accession>A0A9D1MTY4</accession>
<dbReference type="GO" id="GO:0004564">
    <property type="term" value="F:beta-fructofuranosidase activity"/>
    <property type="evidence" value="ECO:0007669"/>
    <property type="project" value="UniProtKB-EC"/>
</dbReference>
<dbReference type="InterPro" id="IPR051214">
    <property type="entry name" value="GH32_Enzymes"/>
</dbReference>
<feature type="domain" description="Glycosyl hydrolase family 32 N-terminal" evidence="5">
    <location>
        <begin position="10"/>
        <end position="287"/>
    </location>
</feature>
<dbReference type="InterPro" id="IPR013148">
    <property type="entry name" value="Glyco_hydro_32_N"/>
</dbReference>
<dbReference type="PANTHER" id="PTHR43101:SF1">
    <property type="entry name" value="BETA-FRUCTOSIDASE"/>
    <property type="match status" value="1"/>
</dbReference>
<dbReference type="EMBL" id="DVNM01000015">
    <property type="protein sequence ID" value="HIU68850.1"/>
    <property type="molecule type" value="Genomic_DNA"/>
</dbReference>
<dbReference type="InterPro" id="IPR023296">
    <property type="entry name" value="Glyco_hydro_beta-prop_sf"/>
</dbReference>
<dbReference type="AlphaFoldDB" id="A0A9D1MTY4"/>
<evidence type="ECO:0000256" key="2">
    <source>
        <dbReference type="ARBA" id="ARBA00012758"/>
    </source>
</evidence>
<comment type="similarity">
    <text evidence="1">Belongs to the glycosyl hydrolase 32 family.</text>
</comment>
<evidence type="ECO:0000256" key="4">
    <source>
        <dbReference type="ARBA" id="ARBA00023295"/>
    </source>
</evidence>
<proteinExistence type="inferred from homology"/>
<dbReference type="CDD" id="cd08996">
    <property type="entry name" value="GH32_FFase"/>
    <property type="match status" value="1"/>
</dbReference>
<sequence length="360" mass="41335">MNRNLRFQYHFEPQKGWMNDPNGLIYFRGQYHAFFQHNPYAPRWGKMHWGHAVSSDLIHWQELPIALYPDQAYENAGGCYSGSAVEKDGRLYLFYTSVSRRWGQTQSVAYSDDGIHFTKYAANPVIPENPLGYSDFRDPKVTCIDGKYYMVVGTGDKCTGKVLLFASADLLQWEYIGVLFEGAEYAECMECPDFFKLGSKYVLMFSKIHEKERAVHFVTGDFVNGKLVNYTISRPEWGPDFYAPQTLLAGERRIMIGWMYHWGKRAPLGCKFAGALSIPRELTLSGNAVQNYPVQEARPLLKKESPYVQAEGNRLILINRRKQKTIWQLPFIETVDILEDTKSVEVFVNGGAASFSYWLK</sequence>
<keyword evidence="3 6" id="KW-0378">Hydrolase</keyword>
<evidence type="ECO:0000256" key="3">
    <source>
        <dbReference type="ARBA" id="ARBA00022801"/>
    </source>
</evidence>
<evidence type="ECO:0000313" key="6">
    <source>
        <dbReference type="EMBL" id="HIU68850.1"/>
    </source>
</evidence>
<dbReference type="InterPro" id="IPR001362">
    <property type="entry name" value="Glyco_hydro_32"/>
</dbReference>
<name>A0A9D1MTY4_9FIRM</name>
<gene>
    <name evidence="6" type="ORF">IAD23_02685</name>
</gene>
<evidence type="ECO:0000313" key="7">
    <source>
        <dbReference type="Proteomes" id="UP000824125"/>
    </source>
</evidence>
<keyword evidence="4" id="KW-0326">Glycosidase</keyword>
<evidence type="ECO:0000259" key="5">
    <source>
        <dbReference type="Pfam" id="PF00251"/>
    </source>
</evidence>
<dbReference type="InterPro" id="IPR018053">
    <property type="entry name" value="Glyco_hydro_32_AS"/>
</dbReference>